<proteinExistence type="predicted"/>
<dbReference type="Proteomes" id="UP000217790">
    <property type="component" value="Unassembled WGS sequence"/>
</dbReference>
<protein>
    <submittedName>
        <fullName evidence="1">Uncharacterized protein</fullName>
    </submittedName>
</protein>
<dbReference type="InParanoid" id="A0A2H3DM69"/>
<keyword evidence="2" id="KW-1185">Reference proteome</keyword>
<sequence length="213" mass="22717">MSFTASLPSIRGRCVEHTDYAFCLCSRFVPARNESRHLDGVFPVLIASQMHLCTCGHAAHAHVDYLSQVVHHCPATRCAAYAQKTLQTQDCMCGAPLADHVGIVNPHRVPGAIPYVPESFVGVQNIGTPSNVGAVSASNNMDLVLSSPHPVPSSSHNLYPSGTQLVIIQPDVSSGPYPHLNNTVDNNAASGHFYDHSNTMYSATPDAWAGSDA</sequence>
<dbReference type="OrthoDB" id="2953033at2759"/>
<accession>A0A2H3DM69</accession>
<evidence type="ECO:0000313" key="2">
    <source>
        <dbReference type="Proteomes" id="UP000217790"/>
    </source>
</evidence>
<evidence type="ECO:0000313" key="1">
    <source>
        <dbReference type="EMBL" id="PBK96305.1"/>
    </source>
</evidence>
<gene>
    <name evidence="1" type="ORF">ARMGADRAFT_1162808</name>
</gene>
<dbReference type="EMBL" id="KZ293650">
    <property type="protein sequence ID" value="PBK96305.1"/>
    <property type="molecule type" value="Genomic_DNA"/>
</dbReference>
<reference evidence="2" key="1">
    <citation type="journal article" date="2017" name="Nat. Ecol. Evol.">
        <title>Genome expansion and lineage-specific genetic innovations in the forest pathogenic fungi Armillaria.</title>
        <authorList>
            <person name="Sipos G."/>
            <person name="Prasanna A.N."/>
            <person name="Walter M.C."/>
            <person name="O'Connor E."/>
            <person name="Balint B."/>
            <person name="Krizsan K."/>
            <person name="Kiss B."/>
            <person name="Hess J."/>
            <person name="Varga T."/>
            <person name="Slot J."/>
            <person name="Riley R."/>
            <person name="Boka B."/>
            <person name="Rigling D."/>
            <person name="Barry K."/>
            <person name="Lee J."/>
            <person name="Mihaltcheva S."/>
            <person name="LaButti K."/>
            <person name="Lipzen A."/>
            <person name="Waldron R."/>
            <person name="Moloney N.M."/>
            <person name="Sperisen C."/>
            <person name="Kredics L."/>
            <person name="Vagvoelgyi C."/>
            <person name="Patrignani A."/>
            <person name="Fitzpatrick D."/>
            <person name="Nagy I."/>
            <person name="Doyle S."/>
            <person name="Anderson J.B."/>
            <person name="Grigoriev I.V."/>
            <person name="Gueldener U."/>
            <person name="Muensterkoetter M."/>
            <person name="Nagy L.G."/>
        </authorList>
    </citation>
    <scope>NUCLEOTIDE SEQUENCE [LARGE SCALE GENOMIC DNA]</scope>
    <source>
        <strain evidence="2">Ar21-2</strain>
    </source>
</reference>
<dbReference type="AlphaFoldDB" id="A0A2H3DM69"/>
<organism evidence="1 2">
    <name type="scientific">Armillaria gallica</name>
    <name type="common">Bulbous honey fungus</name>
    <name type="synonym">Armillaria bulbosa</name>
    <dbReference type="NCBI Taxonomy" id="47427"/>
    <lineage>
        <taxon>Eukaryota</taxon>
        <taxon>Fungi</taxon>
        <taxon>Dikarya</taxon>
        <taxon>Basidiomycota</taxon>
        <taxon>Agaricomycotina</taxon>
        <taxon>Agaricomycetes</taxon>
        <taxon>Agaricomycetidae</taxon>
        <taxon>Agaricales</taxon>
        <taxon>Marasmiineae</taxon>
        <taxon>Physalacriaceae</taxon>
        <taxon>Armillaria</taxon>
    </lineage>
</organism>
<name>A0A2H3DM69_ARMGA</name>